<dbReference type="KEGG" id="rbi:RB2501_11832"/>
<dbReference type="OrthoDB" id="9815205at2"/>
<gene>
    <name evidence="2" type="ordered locus">RB2501_11832</name>
</gene>
<reference evidence="2 3" key="1">
    <citation type="journal article" date="2009" name="J. Bacteriol.">
        <title>Complete genome sequence of Robiginitalea biformata HTCC2501.</title>
        <authorList>
            <person name="Oh H.M."/>
            <person name="Giovannoni S.J."/>
            <person name="Lee K."/>
            <person name="Ferriera S."/>
            <person name="Johnson J."/>
            <person name="Cho J.C."/>
        </authorList>
    </citation>
    <scope>NUCLEOTIDE SEQUENCE [LARGE SCALE GENOMIC DNA]</scope>
    <source>
        <strain evidence="3">ATCC BAA-864 / HTCC2501 / KCTC 12146</strain>
    </source>
</reference>
<dbReference type="PANTHER" id="PTHR42852:SF17">
    <property type="entry name" value="THIOREDOXIN-LIKE PROTEIN HI_1115"/>
    <property type="match status" value="1"/>
</dbReference>
<name>A4CMX3_ROBBH</name>
<dbReference type="SUPFAM" id="SSF52833">
    <property type="entry name" value="Thioredoxin-like"/>
    <property type="match status" value="1"/>
</dbReference>
<dbReference type="STRING" id="313596.RB2501_11832"/>
<proteinExistence type="predicted"/>
<dbReference type="eggNOG" id="COG0526">
    <property type="taxonomic scope" value="Bacteria"/>
</dbReference>
<dbReference type="RefSeq" id="WP_015754336.1">
    <property type="nucleotide sequence ID" value="NC_013222.1"/>
</dbReference>
<dbReference type="Pfam" id="PF00578">
    <property type="entry name" value="AhpC-TSA"/>
    <property type="match status" value="1"/>
</dbReference>
<dbReference type="GO" id="GO:0016209">
    <property type="term" value="F:antioxidant activity"/>
    <property type="evidence" value="ECO:0007669"/>
    <property type="project" value="InterPro"/>
</dbReference>
<sequence length="187" mass="21901">MKIRRKTFFNILLIGFVLSFFVTPLGTYSKVWLMQLFSFAPDPIEIGERQRIPTYDWKLKDAEWDFFNFEQAKGHVVLVEFWASWRLPCLPELQGIQALYEAYGDRVQFYIITDEEREPVEAFMEEHGFTFPVTYRIVGEPAPLDVSKQPSSYLIDREGFIVVAEDKLVDWDSGKSRELLDRLLSGD</sequence>
<dbReference type="GO" id="GO:0016491">
    <property type="term" value="F:oxidoreductase activity"/>
    <property type="evidence" value="ECO:0007669"/>
    <property type="project" value="InterPro"/>
</dbReference>
<dbReference type="Proteomes" id="UP000009049">
    <property type="component" value="Chromosome"/>
</dbReference>
<dbReference type="AlphaFoldDB" id="A4CMX3"/>
<feature type="domain" description="Thioredoxin" evidence="1">
    <location>
        <begin position="41"/>
        <end position="185"/>
    </location>
</feature>
<dbReference type="PANTHER" id="PTHR42852">
    <property type="entry name" value="THIOL:DISULFIDE INTERCHANGE PROTEIN DSBE"/>
    <property type="match status" value="1"/>
</dbReference>
<keyword evidence="3" id="KW-1185">Reference proteome</keyword>
<dbReference type="CDD" id="cd02966">
    <property type="entry name" value="TlpA_like_family"/>
    <property type="match status" value="1"/>
</dbReference>
<evidence type="ECO:0000313" key="3">
    <source>
        <dbReference type="Proteomes" id="UP000009049"/>
    </source>
</evidence>
<organism evidence="2 3">
    <name type="scientific">Robiginitalea biformata (strain ATCC BAA-864 / DSM 15991 / KCTC 12146 / HTCC2501)</name>
    <dbReference type="NCBI Taxonomy" id="313596"/>
    <lineage>
        <taxon>Bacteria</taxon>
        <taxon>Pseudomonadati</taxon>
        <taxon>Bacteroidota</taxon>
        <taxon>Flavobacteriia</taxon>
        <taxon>Flavobacteriales</taxon>
        <taxon>Flavobacteriaceae</taxon>
        <taxon>Robiginitalea</taxon>
    </lineage>
</organism>
<dbReference type="EMBL" id="CP001712">
    <property type="protein sequence ID" value="EAR15015.1"/>
    <property type="molecule type" value="Genomic_DNA"/>
</dbReference>
<dbReference type="InterPro" id="IPR036249">
    <property type="entry name" value="Thioredoxin-like_sf"/>
</dbReference>
<protein>
    <recommendedName>
        <fullName evidence="1">Thioredoxin domain-containing protein</fullName>
    </recommendedName>
</protein>
<dbReference type="PROSITE" id="PS51352">
    <property type="entry name" value="THIOREDOXIN_2"/>
    <property type="match status" value="1"/>
</dbReference>
<dbReference type="HOGENOM" id="CLU_042529_11_0_10"/>
<dbReference type="InterPro" id="IPR050553">
    <property type="entry name" value="Thioredoxin_ResA/DsbE_sf"/>
</dbReference>
<dbReference type="InterPro" id="IPR013766">
    <property type="entry name" value="Thioredoxin_domain"/>
</dbReference>
<evidence type="ECO:0000259" key="1">
    <source>
        <dbReference type="PROSITE" id="PS51352"/>
    </source>
</evidence>
<dbReference type="Gene3D" id="3.40.30.10">
    <property type="entry name" value="Glutaredoxin"/>
    <property type="match status" value="1"/>
</dbReference>
<accession>A4CMX3</accession>
<evidence type="ECO:0000313" key="2">
    <source>
        <dbReference type="EMBL" id="EAR15015.1"/>
    </source>
</evidence>
<dbReference type="InterPro" id="IPR000866">
    <property type="entry name" value="AhpC/TSA"/>
</dbReference>